<proteinExistence type="predicted"/>
<keyword evidence="2" id="KW-0808">Transferase</keyword>
<evidence type="ECO:0000259" key="1">
    <source>
        <dbReference type="PROSITE" id="PS51186"/>
    </source>
</evidence>
<dbReference type="Proteomes" id="UP000248544">
    <property type="component" value="Unassembled WGS sequence"/>
</dbReference>
<accession>A0A2W2FMY9</accession>
<dbReference type="Gene3D" id="3.40.630.30">
    <property type="match status" value="1"/>
</dbReference>
<dbReference type="EMBL" id="POUA01000240">
    <property type="protein sequence ID" value="PZG37131.1"/>
    <property type="molecule type" value="Genomic_DNA"/>
</dbReference>
<gene>
    <name evidence="2" type="ORF">C1I98_25780</name>
</gene>
<dbReference type="GO" id="GO:0016747">
    <property type="term" value="F:acyltransferase activity, transferring groups other than amino-acyl groups"/>
    <property type="evidence" value="ECO:0007669"/>
    <property type="project" value="InterPro"/>
</dbReference>
<dbReference type="Pfam" id="PF00583">
    <property type="entry name" value="Acetyltransf_1"/>
    <property type="match status" value="1"/>
</dbReference>
<dbReference type="InterPro" id="IPR016181">
    <property type="entry name" value="Acyl_CoA_acyltransferase"/>
</dbReference>
<dbReference type="RefSeq" id="WP_111170019.1">
    <property type="nucleotide sequence ID" value="NZ_POUA01000240.1"/>
</dbReference>
<protein>
    <submittedName>
        <fullName evidence="2">GNAT family N-acetyltransferase</fullName>
    </submittedName>
</protein>
<feature type="domain" description="N-acetyltransferase" evidence="1">
    <location>
        <begin position="12"/>
        <end position="204"/>
    </location>
</feature>
<dbReference type="CDD" id="cd04301">
    <property type="entry name" value="NAT_SF"/>
    <property type="match status" value="1"/>
</dbReference>
<reference evidence="2 3" key="1">
    <citation type="submission" date="2018-01" db="EMBL/GenBank/DDBJ databases">
        <title>Draft genome sequence of Sphaerisporangium sp. 7K107.</title>
        <authorList>
            <person name="Sahin N."/>
            <person name="Saygin H."/>
            <person name="Ay H."/>
        </authorList>
    </citation>
    <scope>NUCLEOTIDE SEQUENCE [LARGE SCALE GENOMIC DNA]</scope>
    <source>
        <strain evidence="2 3">7K107</strain>
    </source>
</reference>
<name>A0A2W2FMY9_9ACTN</name>
<evidence type="ECO:0000313" key="2">
    <source>
        <dbReference type="EMBL" id="PZG37131.1"/>
    </source>
</evidence>
<keyword evidence="3" id="KW-1185">Reference proteome</keyword>
<comment type="caution">
    <text evidence="2">The sequence shown here is derived from an EMBL/GenBank/DDBJ whole genome shotgun (WGS) entry which is preliminary data.</text>
</comment>
<organism evidence="2 3">
    <name type="scientific">Spongiactinospora gelatinilytica</name>
    <dbReference type="NCBI Taxonomy" id="2666298"/>
    <lineage>
        <taxon>Bacteria</taxon>
        <taxon>Bacillati</taxon>
        <taxon>Actinomycetota</taxon>
        <taxon>Actinomycetes</taxon>
        <taxon>Streptosporangiales</taxon>
        <taxon>Streptosporangiaceae</taxon>
        <taxon>Spongiactinospora</taxon>
    </lineage>
</organism>
<sequence>MQSNLVLSPQTLTLRRAGVGDLPAALGLLAEAAEWLHRQGVRQWPRGGFGPERIEPLIEQGVLYVADIAGRPGRRAQMAVVAVDGFADPEFWTAADHPGDALYVHKLAVSREIAGMGVGDALLDWASETARDHGRRWLRLDCSKENQRLQSYYRGRAFAHLRTVDLPHRASGALFQRPAGLTTGAPRVHLLDRTARRDTSPALV</sequence>
<dbReference type="InterPro" id="IPR000182">
    <property type="entry name" value="GNAT_dom"/>
</dbReference>
<evidence type="ECO:0000313" key="3">
    <source>
        <dbReference type="Proteomes" id="UP000248544"/>
    </source>
</evidence>
<dbReference type="AlphaFoldDB" id="A0A2W2FMY9"/>
<dbReference type="SUPFAM" id="SSF55729">
    <property type="entry name" value="Acyl-CoA N-acyltransferases (Nat)"/>
    <property type="match status" value="1"/>
</dbReference>
<dbReference type="PROSITE" id="PS51186">
    <property type="entry name" value="GNAT"/>
    <property type="match status" value="1"/>
</dbReference>